<keyword evidence="6" id="KW-0998">Cell outer membrane</keyword>
<dbReference type="Gene3D" id="3.40.50.2300">
    <property type="match status" value="2"/>
</dbReference>
<dbReference type="Proteomes" id="UP000596063">
    <property type="component" value="Chromosome"/>
</dbReference>
<evidence type="ECO:0000256" key="3">
    <source>
        <dbReference type="ARBA" id="ARBA00022984"/>
    </source>
</evidence>
<dbReference type="PROSITE" id="PS51257">
    <property type="entry name" value="PROKAR_LIPOPROTEIN"/>
    <property type="match status" value="1"/>
</dbReference>
<evidence type="ECO:0000256" key="5">
    <source>
        <dbReference type="ARBA" id="ARBA00023139"/>
    </source>
</evidence>
<dbReference type="GO" id="GO:0008360">
    <property type="term" value="P:regulation of cell shape"/>
    <property type="evidence" value="ECO:0007669"/>
    <property type="project" value="UniProtKB-KW"/>
</dbReference>
<reference evidence="10 11" key="1">
    <citation type="submission" date="2020-12" db="EMBL/GenBank/DDBJ databases">
        <authorList>
            <person name="Shan Y."/>
        </authorList>
    </citation>
    <scope>NUCLEOTIDE SEQUENCE [LARGE SCALE GENOMIC DNA]</scope>
    <source>
        <strain evidence="11">csc3.9</strain>
    </source>
</reference>
<keyword evidence="7" id="KW-0449">Lipoprotein</keyword>
<dbReference type="EMBL" id="CP066167">
    <property type="protein sequence ID" value="QQD19063.1"/>
    <property type="molecule type" value="Genomic_DNA"/>
</dbReference>
<dbReference type="InterPro" id="IPR028082">
    <property type="entry name" value="Peripla_BP_I"/>
</dbReference>
<dbReference type="GO" id="GO:0031241">
    <property type="term" value="C:periplasmic side of cell outer membrane"/>
    <property type="evidence" value="ECO:0007669"/>
    <property type="project" value="TreeGrafter"/>
</dbReference>
<keyword evidence="1 9" id="KW-0732">Signal</keyword>
<dbReference type="PANTHER" id="PTHR38038:SF1">
    <property type="entry name" value="PENICILLIN-BINDING PROTEIN ACTIVATOR LPOA"/>
    <property type="match status" value="1"/>
</dbReference>
<evidence type="ECO:0000256" key="8">
    <source>
        <dbReference type="SAM" id="MobiDB-lite"/>
    </source>
</evidence>
<dbReference type="InterPro" id="IPR011990">
    <property type="entry name" value="TPR-like_helical_dom_sf"/>
</dbReference>
<feature type="chain" id="PRO_5032351196" evidence="9">
    <location>
        <begin position="25"/>
        <end position="634"/>
    </location>
</feature>
<dbReference type="PANTHER" id="PTHR38038">
    <property type="entry name" value="PENICILLIN-BINDING PROTEIN ACTIVATOR LPOA"/>
    <property type="match status" value="1"/>
</dbReference>
<evidence type="ECO:0000256" key="4">
    <source>
        <dbReference type="ARBA" id="ARBA00023136"/>
    </source>
</evidence>
<dbReference type="RefSeq" id="WP_198570548.1">
    <property type="nucleotide sequence ID" value="NZ_CP066167.1"/>
</dbReference>
<evidence type="ECO:0000313" key="10">
    <source>
        <dbReference type="EMBL" id="QQD19063.1"/>
    </source>
</evidence>
<feature type="signal peptide" evidence="9">
    <location>
        <begin position="1"/>
        <end position="24"/>
    </location>
</feature>
<accession>A0A7T4R263</accession>
<gene>
    <name evidence="10" type="ORF">I6N98_04180</name>
</gene>
<keyword evidence="2" id="KW-0133">Cell shape</keyword>
<evidence type="ECO:0000256" key="9">
    <source>
        <dbReference type="SAM" id="SignalP"/>
    </source>
</evidence>
<organism evidence="10 11">
    <name type="scientific">Spongiibacter nanhainus</name>
    <dbReference type="NCBI Taxonomy" id="2794344"/>
    <lineage>
        <taxon>Bacteria</taxon>
        <taxon>Pseudomonadati</taxon>
        <taxon>Pseudomonadota</taxon>
        <taxon>Gammaproteobacteria</taxon>
        <taxon>Cellvibrionales</taxon>
        <taxon>Spongiibacteraceae</taxon>
        <taxon>Spongiibacter</taxon>
    </lineage>
</organism>
<evidence type="ECO:0000256" key="2">
    <source>
        <dbReference type="ARBA" id="ARBA00022960"/>
    </source>
</evidence>
<dbReference type="SUPFAM" id="SSF53822">
    <property type="entry name" value="Periplasmic binding protein-like I"/>
    <property type="match status" value="1"/>
</dbReference>
<protein>
    <submittedName>
        <fullName evidence="10">Penicillin-binding protein activator</fullName>
    </submittedName>
</protein>
<name>A0A7T4R263_9GAMM</name>
<dbReference type="InterPro" id="IPR007443">
    <property type="entry name" value="LpoA"/>
</dbReference>
<dbReference type="GO" id="GO:0030234">
    <property type="term" value="F:enzyme regulator activity"/>
    <property type="evidence" value="ECO:0007669"/>
    <property type="project" value="TreeGrafter"/>
</dbReference>
<dbReference type="GO" id="GO:0009252">
    <property type="term" value="P:peptidoglycan biosynthetic process"/>
    <property type="evidence" value="ECO:0007669"/>
    <property type="project" value="UniProtKB-KW"/>
</dbReference>
<dbReference type="AlphaFoldDB" id="A0A7T4R263"/>
<evidence type="ECO:0000256" key="7">
    <source>
        <dbReference type="ARBA" id="ARBA00023288"/>
    </source>
</evidence>
<sequence>MKTRLISSVLMTLIVAGCSSSPYSVPQYEPRSSTSQATPRPAPSTQQQYRGFNPATANSADVQLWLEQAATAATDQAHELRLRAAEVLLRDGDLARAEEAVQELIIPELEPSRAVRLAIIRARIHRGHGEFRDALAALTDPLVESYISEQPFFRQIQFSQLRSSMFSIEGDHLNAVKERIYVDPLLNREQQRQNREAIWTGLMQIPTPQLLDNLNSSDERDYLGWLELAAIAKDYQGDLEGQIRQRDNWLKRWPRHPASDNLPGGLGDLEELVITRADQIALLLPVSGRLAAYGKAIRDGFFAAYYQARGNSADTPAIRLYDSADASMADLYRRAVRDGSQMIIGPLQKAQVSAMVESQGESMAVPTLALNQIEGQRFPSGLYQFALNPEDEARQLAEITHTKGYQRALIITPEGSWGNKVAESFATRWQELGGDIVGSTAFDAQQNNYSKQIKQVLQIDRSQRRLQRLQQIIGVRPQYEPYRRTDTDFIFLAARPNEGRAVKPLLAYHYAGDLPVYATSHIYQGDANPGRDQDINGVHFLDIPWVFNDDSEIRRTIDQQLPNSGRYQRMYALGVDSFRLHLRLSQLGAGSQVFGETGTLHLNAQRQVERRLPLAEIRDGRATVIPTGSSEELP</sequence>
<dbReference type="Gene3D" id="1.25.40.10">
    <property type="entry name" value="Tetratricopeptide repeat domain"/>
    <property type="match status" value="1"/>
</dbReference>
<keyword evidence="3" id="KW-0573">Peptidoglycan synthesis</keyword>
<dbReference type="Pfam" id="PF04348">
    <property type="entry name" value="LppC"/>
    <property type="match status" value="1"/>
</dbReference>
<keyword evidence="11" id="KW-1185">Reference proteome</keyword>
<feature type="region of interest" description="Disordered" evidence="8">
    <location>
        <begin position="23"/>
        <end position="52"/>
    </location>
</feature>
<dbReference type="Gene3D" id="1.25.40.650">
    <property type="match status" value="1"/>
</dbReference>
<evidence type="ECO:0000256" key="6">
    <source>
        <dbReference type="ARBA" id="ARBA00023237"/>
    </source>
</evidence>
<dbReference type="CDD" id="cd06339">
    <property type="entry name" value="PBP1_YraM_LppC_lipoprotein-like"/>
    <property type="match status" value="1"/>
</dbReference>
<dbReference type="KEGG" id="snan:I6N98_04180"/>
<keyword evidence="5" id="KW-0564">Palmitate</keyword>
<proteinExistence type="predicted"/>
<keyword evidence="4" id="KW-0472">Membrane</keyword>
<evidence type="ECO:0000313" key="11">
    <source>
        <dbReference type="Proteomes" id="UP000596063"/>
    </source>
</evidence>
<evidence type="ECO:0000256" key="1">
    <source>
        <dbReference type="ARBA" id="ARBA00022729"/>
    </source>
</evidence>